<evidence type="ECO:0000256" key="4">
    <source>
        <dbReference type="ARBA" id="ARBA00022670"/>
    </source>
</evidence>
<evidence type="ECO:0000256" key="2">
    <source>
        <dbReference type="ARBA" id="ARBA00004141"/>
    </source>
</evidence>
<dbReference type="GO" id="GO:0046872">
    <property type="term" value="F:metal ion binding"/>
    <property type="evidence" value="ECO:0007669"/>
    <property type="project" value="UniProtKB-KW"/>
</dbReference>
<dbReference type="STRING" id="477680.SAMN05421788_11184"/>
<name>A0A1N7RB22_9BACT</name>
<evidence type="ECO:0000256" key="3">
    <source>
        <dbReference type="ARBA" id="ARBA00007931"/>
    </source>
</evidence>
<feature type="transmembrane region" description="Helical" evidence="11">
    <location>
        <begin position="420"/>
        <end position="440"/>
    </location>
</feature>
<dbReference type="InterPro" id="IPR036034">
    <property type="entry name" value="PDZ_sf"/>
</dbReference>
<dbReference type="InterPro" id="IPR001478">
    <property type="entry name" value="PDZ"/>
</dbReference>
<dbReference type="RefSeq" id="WP_076381943.1">
    <property type="nucleotide sequence ID" value="NZ_AP017422.1"/>
</dbReference>
<feature type="transmembrane region" description="Helical" evidence="11">
    <location>
        <begin position="376"/>
        <end position="399"/>
    </location>
</feature>
<dbReference type="GO" id="GO:0006508">
    <property type="term" value="P:proteolysis"/>
    <property type="evidence" value="ECO:0007669"/>
    <property type="project" value="UniProtKB-KW"/>
</dbReference>
<evidence type="ECO:0000313" key="13">
    <source>
        <dbReference type="EMBL" id="SIT32312.1"/>
    </source>
</evidence>
<organism evidence="13 14">
    <name type="scientific">Filimonas lacunae</name>
    <dbReference type="NCBI Taxonomy" id="477680"/>
    <lineage>
        <taxon>Bacteria</taxon>
        <taxon>Pseudomonadati</taxon>
        <taxon>Bacteroidota</taxon>
        <taxon>Chitinophagia</taxon>
        <taxon>Chitinophagales</taxon>
        <taxon>Chitinophagaceae</taxon>
        <taxon>Filimonas</taxon>
    </lineage>
</organism>
<dbReference type="InterPro" id="IPR004387">
    <property type="entry name" value="Pept_M50_Zn"/>
</dbReference>
<evidence type="ECO:0000313" key="14">
    <source>
        <dbReference type="Proteomes" id="UP000186917"/>
    </source>
</evidence>
<keyword evidence="10 11" id="KW-0472">Membrane</keyword>
<keyword evidence="14" id="KW-1185">Reference proteome</keyword>
<evidence type="ECO:0000256" key="10">
    <source>
        <dbReference type="ARBA" id="ARBA00023136"/>
    </source>
</evidence>
<gene>
    <name evidence="13" type="ORF">SAMN05421788_11184</name>
</gene>
<keyword evidence="8 11" id="KW-1133">Transmembrane helix</keyword>
<keyword evidence="5 11" id="KW-0812">Transmembrane</keyword>
<dbReference type="NCBIfam" id="TIGR00054">
    <property type="entry name" value="RIP metalloprotease RseP"/>
    <property type="match status" value="1"/>
</dbReference>
<feature type="domain" description="PDZ" evidence="12">
    <location>
        <begin position="219"/>
        <end position="287"/>
    </location>
</feature>
<reference evidence="14" key="1">
    <citation type="submission" date="2017-01" db="EMBL/GenBank/DDBJ databases">
        <authorList>
            <person name="Varghese N."/>
            <person name="Submissions S."/>
        </authorList>
    </citation>
    <scope>NUCLEOTIDE SEQUENCE [LARGE SCALE GENOMIC DNA]</scope>
    <source>
        <strain evidence="14">DSM 21054</strain>
    </source>
</reference>
<proteinExistence type="inferred from homology"/>
<dbReference type="EC" id="3.4.24.-" evidence="11"/>
<dbReference type="OrthoDB" id="9782003at2"/>
<feature type="domain" description="PDZ" evidence="12">
    <location>
        <begin position="128"/>
        <end position="201"/>
    </location>
</feature>
<dbReference type="PANTHER" id="PTHR42837">
    <property type="entry name" value="REGULATOR OF SIGMA-E PROTEASE RSEP"/>
    <property type="match status" value="1"/>
</dbReference>
<dbReference type="PANTHER" id="PTHR42837:SF2">
    <property type="entry name" value="MEMBRANE METALLOPROTEASE ARASP2, CHLOROPLASTIC-RELATED"/>
    <property type="match status" value="1"/>
</dbReference>
<dbReference type="EMBL" id="FTOR01000011">
    <property type="protein sequence ID" value="SIT32312.1"/>
    <property type="molecule type" value="Genomic_DNA"/>
</dbReference>
<protein>
    <recommendedName>
        <fullName evidence="11">Zinc metalloprotease</fullName>
        <ecNumber evidence="11">3.4.24.-</ecNumber>
    </recommendedName>
</protein>
<evidence type="ECO:0000256" key="6">
    <source>
        <dbReference type="ARBA" id="ARBA00022801"/>
    </source>
</evidence>
<comment type="subcellular location">
    <subcellularLocation>
        <location evidence="2">Membrane</location>
        <topology evidence="2">Multi-pass membrane protein</topology>
    </subcellularLocation>
</comment>
<evidence type="ECO:0000256" key="5">
    <source>
        <dbReference type="ARBA" id="ARBA00022692"/>
    </source>
</evidence>
<keyword evidence="6 11" id="KW-0378">Hydrolase</keyword>
<evidence type="ECO:0000256" key="11">
    <source>
        <dbReference type="RuleBase" id="RU362031"/>
    </source>
</evidence>
<dbReference type="Proteomes" id="UP000186917">
    <property type="component" value="Unassembled WGS sequence"/>
</dbReference>
<keyword evidence="4 13" id="KW-0645">Protease</keyword>
<evidence type="ECO:0000256" key="9">
    <source>
        <dbReference type="ARBA" id="ARBA00023049"/>
    </source>
</evidence>
<accession>A0A1N7RB22</accession>
<evidence type="ECO:0000256" key="1">
    <source>
        <dbReference type="ARBA" id="ARBA00001947"/>
    </source>
</evidence>
<keyword evidence="11" id="KW-0479">Metal-binding</keyword>
<dbReference type="GO" id="GO:0016020">
    <property type="term" value="C:membrane"/>
    <property type="evidence" value="ECO:0007669"/>
    <property type="project" value="UniProtKB-SubCell"/>
</dbReference>
<sequence length="450" mass="50346">MSLTLLAINWGSVGVKILQFILSFSILVTLHELGHFLTARWFKCRVEKFYLFFNPWFSLWKKKVGDTEYGIGWVPFGGYVKISGMMDESMDKDAMKLPPQPYEFRSKPAWQRLIIMIAGVVVNVLLALALFVMITYVWGEEYIPIKNVSYGIHADSLGRSIGLQDGDKIVALDGKPAQTLEQVAVDVVLKEGKVLTVDRKGQELNISIPDDFAKKLNKARLVGFIDYNVPVIVDTVVSEAKFTKDSLRKGDQVIALDGQPAAWFYQFDSLKRTRPDKQVAITVLRGVDTVEVKAILNGTRVGFGEKKPFQYYGTEVKQYTLGQAIPKGVSLCFEKLGQYITGIKQIFTGKVAAKDSLGSVISIGNAFPGIWDWERFWTLTALFSIILAFMNILPIPALDGGHALFTLVEMVSGRKPSDKFMEYAQIVGMVLLLSLMVYALGLDVTRLFKH</sequence>
<dbReference type="CDD" id="cd06163">
    <property type="entry name" value="S2P-M50_PDZ_RseP-like"/>
    <property type="match status" value="1"/>
</dbReference>
<evidence type="ECO:0000256" key="8">
    <source>
        <dbReference type="ARBA" id="ARBA00022989"/>
    </source>
</evidence>
<keyword evidence="9 11" id="KW-0482">Metalloprotease</keyword>
<dbReference type="InterPro" id="IPR008915">
    <property type="entry name" value="Peptidase_M50"/>
</dbReference>
<comment type="similarity">
    <text evidence="3 11">Belongs to the peptidase M50B family.</text>
</comment>
<dbReference type="GO" id="GO:0004222">
    <property type="term" value="F:metalloendopeptidase activity"/>
    <property type="evidence" value="ECO:0007669"/>
    <property type="project" value="InterPro"/>
</dbReference>
<comment type="cofactor">
    <cofactor evidence="1 11">
        <name>Zn(2+)</name>
        <dbReference type="ChEBI" id="CHEBI:29105"/>
    </cofactor>
</comment>
<dbReference type="Pfam" id="PF02163">
    <property type="entry name" value="Peptidase_M50"/>
    <property type="match status" value="1"/>
</dbReference>
<feature type="transmembrane region" description="Helical" evidence="11">
    <location>
        <begin position="113"/>
        <end position="138"/>
    </location>
</feature>
<evidence type="ECO:0000259" key="12">
    <source>
        <dbReference type="SMART" id="SM00228"/>
    </source>
</evidence>
<dbReference type="SMART" id="SM00228">
    <property type="entry name" value="PDZ"/>
    <property type="match status" value="2"/>
</dbReference>
<dbReference type="Gene3D" id="2.30.42.10">
    <property type="match status" value="2"/>
</dbReference>
<keyword evidence="7 11" id="KW-0862">Zinc</keyword>
<evidence type="ECO:0000256" key="7">
    <source>
        <dbReference type="ARBA" id="ARBA00022833"/>
    </source>
</evidence>
<dbReference type="AlphaFoldDB" id="A0A1N7RB22"/>
<dbReference type="SUPFAM" id="SSF50156">
    <property type="entry name" value="PDZ domain-like"/>
    <property type="match status" value="2"/>
</dbReference>